<dbReference type="GO" id="GO:0008495">
    <property type="term" value="F:protoheme IX farnesyltransferase activity"/>
    <property type="evidence" value="ECO:0007669"/>
    <property type="project" value="InterPro"/>
</dbReference>
<evidence type="ECO:0000256" key="4">
    <source>
        <dbReference type="ARBA" id="ARBA00022989"/>
    </source>
</evidence>
<proteinExistence type="predicted"/>
<feature type="transmembrane region" description="Helical" evidence="8">
    <location>
        <begin position="172"/>
        <end position="196"/>
    </location>
</feature>
<dbReference type="GO" id="GO:0005739">
    <property type="term" value="C:mitochondrion"/>
    <property type="evidence" value="ECO:0007669"/>
    <property type="project" value="TreeGrafter"/>
</dbReference>
<keyword evidence="2 9" id="KW-0808">Transferase</keyword>
<dbReference type="Pfam" id="PF01040">
    <property type="entry name" value="UbiA"/>
    <property type="match status" value="1"/>
</dbReference>
<evidence type="ECO:0000256" key="3">
    <source>
        <dbReference type="ARBA" id="ARBA00022692"/>
    </source>
</evidence>
<dbReference type="GO" id="GO:0006784">
    <property type="term" value="P:heme A biosynthetic process"/>
    <property type="evidence" value="ECO:0007669"/>
    <property type="project" value="TreeGrafter"/>
</dbReference>
<dbReference type="STRING" id="337451.A0A3S3MHI9"/>
<feature type="transmembrane region" description="Helical" evidence="8">
    <location>
        <begin position="217"/>
        <end position="239"/>
    </location>
</feature>
<evidence type="ECO:0000256" key="8">
    <source>
        <dbReference type="SAM" id="Phobius"/>
    </source>
</evidence>
<dbReference type="PANTHER" id="PTHR43448:SF2">
    <property type="entry name" value="PROTOHEME IX FARNESYLTRANSFERASE, MITOCHONDRIAL"/>
    <property type="match status" value="1"/>
</dbReference>
<reference evidence="9 10" key="1">
    <citation type="journal article" date="2019" name="Nat. Plants">
        <title>Stout camphor tree genome fills gaps in understanding of flowering plant genome evolution.</title>
        <authorList>
            <person name="Chaw S.M."/>
            <person name="Liu Y.C."/>
            <person name="Wu Y.W."/>
            <person name="Wang H.Y."/>
            <person name="Lin C.I."/>
            <person name="Wu C.S."/>
            <person name="Ke H.M."/>
            <person name="Chang L.Y."/>
            <person name="Hsu C.Y."/>
            <person name="Yang H.T."/>
            <person name="Sudianto E."/>
            <person name="Hsu M.H."/>
            <person name="Wu K.P."/>
            <person name="Wang L.N."/>
            <person name="Leebens-Mack J.H."/>
            <person name="Tsai I.J."/>
        </authorList>
    </citation>
    <scope>NUCLEOTIDE SEQUENCE [LARGE SCALE GENOMIC DNA]</scope>
    <source>
        <strain evidence="10">cv. Chaw 1501</strain>
        <tissue evidence="9">Young leaves</tissue>
    </source>
</reference>
<keyword evidence="5" id="KW-0350">Heme biosynthesis</keyword>
<dbReference type="CDD" id="cd13957">
    <property type="entry name" value="PT_UbiA_Cox10"/>
    <property type="match status" value="1"/>
</dbReference>
<evidence type="ECO:0000256" key="6">
    <source>
        <dbReference type="ARBA" id="ARBA00023136"/>
    </source>
</evidence>
<dbReference type="GO" id="GO:0016020">
    <property type="term" value="C:membrane"/>
    <property type="evidence" value="ECO:0007669"/>
    <property type="project" value="UniProtKB-SubCell"/>
</dbReference>
<dbReference type="FunFam" id="1.10.357.140:FF:000006">
    <property type="entry name" value="Protoheme IX farnesyltransferase, mitochondrial"/>
    <property type="match status" value="1"/>
</dbReference>
<feature type="transmembrane region" description="Helical" evidence="8">
    <location>
        <begin position="245"/>
        <end position="263"/>
    </location>
</feature>
<comment type="caution">
    <text evidence="9">The sequence shown here is derived from an EMBL/GenBank/DDBJ whole genome shotgun (WGS) entry which is preliminary data.</text>
</comment>
<keyword evidence="4 8" id="KW-1133">Transmembrane helix</keyword>
<dbReference type="EMBL" id="QPKB01000003">
    <property type="protein sequence ID" value="RWR80064.1"/>
    <property type="molecule type" value="Genomic_DNA"/>
</dbReference>
<gene>
    <name evidence="9" type="ORF">CKAN_00867800</name>
</gene>
<dbReference type="Proteomes" id="UP000283530">
    <property type="component" value="Unassembled WGS sequence"/>
</dbReference>
<feature type="transmembrane region" description="Helical" evidence="8">
    <location>
        <begin position="148"/>
        <end position="166"/>
    </location>
</feature>
<dbReference type="InterPro" id="IPR006369">
    <property type="entry name" value="Protohaem_IX_farnesylTrfase"/>
</dbReference>
<dbReference type="OrthoDB" id="5211at2759"/>
<keyword evidence="3 8" id="KW-0812">Transmembrane</keyword>
<dbReference type="AlphaFoldDB" id="A0A3S3MHI9"/>
<dbReference type="InterPro" id="IPR044878">
    <property type="entry name" value="UbiA_sf"/>
</dbReference>
<keyword evidence="10" id="KW-1185">Reference proteome</keyword>
<evidence type="ECO:0000256" key="1">
    <source>
        <dbReference type="ARBA" id="ARBA00004141"/>
    </source>
</evidence>
<keyword evidence="6 8" id="KW-0472">Membrane</keyword>
<protein>
    <recommendedName>
        <fullName evidence="7">Heme O synthase</fullName>
    </recommendedName>
</protein>
<name>A0A3S3MHI9_9MAGN</name>
<organism evidence="9 10">
    <name type="scientific">Cinnamomum micranthum f. kanehirae</name>
    <dbReference type="NCBI Taxonomy" id="337451"/>
    <lineage>
        <taxon>Eukaryota</taxon>
        <taxon>Viridiplantae</taxon>
        <taxon>Streptophyta</taxon>
        <taxon>Embryophyta</taxon>
        <taxon>Tracheophyta</taxon>
        <taxon>Spermatophyta</taxon>
        <taxon>Magnoliopsida</taxon>
        <taxon>Magnoliidae</taxon>
        <taxon>Laurales</taxon>
        <taxon>Lauraceae</taxon>
        <taxon>Cinnamomum</taxon>
    </lineage>
</organism>
<comment type="subcellular location">
    <subcellularLocation>
        <location evidence="1">Membrane</location>
        <topology evidence="1">Multi-pass membrane protein</topology>
    </subcellularLocation>
</comment>
<sequence>MEISSLHKEYSMSGENSVLVHFGTLGVSLPLSFHVHVPILSFPLLSLLTAVILVEEEEEEGGGILSVLFAPSSSSHLHSSSSGIPSPFDSLKSGLTKPLQSRPFILSSCSSSAAAAALSPSSSIAKAARDAADALQHYSRCYWELSKARLSLLVVATSGTGFVLGSGGVIDFAGLCFTCAGTMMVAASANSLNQVFEINNDAKMKRTMQRPLPSGRISVPHAIVWASSVGVAGTTLLAWKANALTAGLAASTLALYAFVYTPLKQIHPINTWVGAVVGAIPPLLG</sequence>
<evidence type="ECO:0000256" key="7">
    <source>
        <dbReference type="ARBA" id="ARBA00030253"/>
    </source>
</evidence>
<accession>A0A3S3MHI9</accession>
<evidence type="ECO:0000256" key="5">
    <source>
        <dbReference type="ARBA" id="ARBA00023133"/>
    </source>
</evidence>
<evidence type="ECO:0000313" key="9">
    <source>
        <dbReference type="EMBL" id="RWR80064.1"/>
    </source>
</evidence>
<dbReference type="PANTHER" id="PTHR43448">
    <property type="entry name" value="PROTOHEME IX FARNESYLTRANSFERASE, MITOCHONDRIAL"/>
    <property type="match status" value="1"/>
</dbReference>
<evidence type="ECO:0000313" key="10">
    <source>
        <dbReference type="Proteomes" id="UP000283530"/>
    </source>
</evidence>
<evidence type="ECO:0000256" key="2">
    <source>
        <dbReference type="ARBA" id="ARBA00022679"/>
    </source>
</evidence>
<dbReference type="InterPro" id="IPR000537">
    <property type="entry name" value="UbiA_prenyltransferase"/>
</dbReference>
<dbReference type="Gene3D" id="1.10.357.140">
    <property type="entry name" value="UbiA prenyltransferase"/>
    <property type="match status" value="1"/>
</dbReference>